<dbReference type="Proteomes" id="UP000838756">
    <property type="component" value="Unassembled WGS sequence"/>
</dbReference>
<dbReference type="AlphaFoldDB" id="A0A8S4QSK9"/>
<protein>
    <submittedName>
        <fullName evidence="1">Jg27094 protein</fullName>
    </submittedName>
</protein>
<evidence type="ECO:0000313" key="1">
    <source>
        <dbReference type="EMBL" id="CAH2216026.1"/>
    </source>
</evidence>
<comment type="caution">
    <text evidence="1">The sequence shown here is derived from an EMBL/GenBank/DDBJ whole genome shotgun (WGS) entry which is preliminary data.</text>
</comment>
<reference evidence="1" key="1">
    <citation type="submission" date="2022-03" db="EMBL/GenBank/DDBJ databases">
        <authorList>
            <person name="Lindestad O."/>
        </authorList>
    </citation>
    <scope>NUCLEOTIDE SEQUENCE</scope>
</reference>
<gene>
    <name evidence="1" type="primary">jg27094</name>
    <name evidence="1" type="ORF">PAEG_LOCUS4104</name>
</gene>
<feature type="non-terminal residue" evidence="1">
    <location>
        <position position="1"/>
    </location>
</feature>
<name>A0A8S4QSK9_9NEOP</name>
<organism evidence="1 2">
    <name type="scientific">Pararge aegeria aegeria</name>
    <dbReference type="NCBI Taxonomy" id="348720"/>
    <lineage>
        <taxon>Eukaryota</taxon>
        <taxon>Metazoa</taxon>
        <taxon>Ecdysozoa</taxon>
        <taxon>Arthropoda</taxon>
        <taxon>Hexapoda</taxon>
        <taxon>Insecta</taxon>
        <taxon>Pterygota</taxon>
        <taxon>Neoptera</taxon>
        <taxon>Endopterygota</taxon>
        <taxon>Lepidoptera</taxon>
        <taxon>Glossata</taxon>
        <taxon>Ditrysia</taxon>
        <taxon>Papilionoidea</taxon>
        <taxon>Nymphalidae</taxon>
        <taxon>Satyrinae</taxon>
        <taxon>Satyrini</taxon>
        <taxon>Parargina</taxon>
        <taxon>Pararge</taxon>
    </lineage>
</organism>
<proteinExistence type="predicted"/>
<dbReference type="EMBL" id="CAKXAJ010013738">
    <property type="protein sequence ID" value="CAH2216026.1"/>
    <property type="molecule type" value="Genomic_DNA"/>
</dbReference>
<accession>A0A8S4QSK9</accession>
<evidence type="ECO:0000313" key="2">
    <source>
        <dbReference type="Proteomes" id="UP000838756"/>
    </source>
</evidence>
<sequence length="74" mass="7956">VMSGQVMVGQTCVTSLTAGLVHGEGKLAGERTLAPSILLLPSAAITSKYAQRVYGPPVEETFSPAVYFYRYMMN</sequence>
<keyword evidence="2" id="KW-1185">Reference proteome</keyword>